<dbReference type="Gene3D" id="3.40.50.10090">
    <property type="match status" value="1"/>
</dbReference>
<dbReference type="InterPro" id="IPR003754">
    <property type="entry name" value="4pyrrol_synth_uPrphyn_synth"/>
</dbReference>
<dbReference type="GO" id="GO:0006782">
    <property type="term" value="P:protoporphyrinogen IX biosynthetic process"/>
    <property type="evidence" value="ECO:0007669"/>
    <property type="project" value="UniProtKB-UniPathway"/>
</dbReference>
<keyword evidence="3" id="KW-1185">Reference proteome</keyword>
<dbReference type="CDD" id="cd07989">
    <property type="entry name" value="LPLAT_AGPAT-like"/>
    <property type="match status" value="1"/>
</dbReference>
<evidence type="ECO:0000313" key="2">
    <source>
        <dbReference type="EnsemblPlants" id="AUR62003323-RA:cds"/>
    </source>
</evidence>
<protein>
    <recommendedName>
        <fullName evidence="1">Tetrapyrrole biosynthesis uroporphyrinogen III synthase domain-containing protein</fullName>
    </recommendedName>
</protein>
<evidence type="ECO:0000259" key="1">
    <source>
        <dbReference type="Pfam" id="PF02602"/>
    </source>
</evidence>
<dbReference type="PANTHER" id="PTHR38020">
    <property type="entry name" value="UROPORPHYRINOGEN-III SYNTHASE"/>
    <property type="match status" value="1"/>
</dbReference>
<reference evidence="2" key="2">
    <citation type="submission" date="2021-03" db="UniProtKB">
        <authorList>
            <consortium name="EnsemblPlants"/>
        </authorList>
    </citation>
    <scope>IDENTIFICATION</scope>
</reference>
<dbReference type="SUPFAM" id="SSF69618">
    <property type="entry name" value="HemD-like"/>
    <property type="match status" value="1"/>
</dbReference>
<accession>A0A803KWB5</accession>
<dbReference type="Proteomes" id="UP000596660">
    <property type="component" value="Unplaced"/>
</dbReference>
<proteinExistence type="predicted"/>
<dbReference type="Pfam" id="PF02602">
    <property type="entry name" value="HEM4"/>
    <property type="match status" value="1"/>
</dbReference>
<dbReference type="AlphaFoldDB" id="A0A803KWB5"/>
<feature type="domain" description="Tetrapyrrole biosynthesis uroporphyrinogen III synthase" evidence="1">
    <location>
        <begin position="236"/>
        <end position="356"/>
    </location>
</feature>
<dbReference type="Gramene" id="AUR62003323-RA">
    <property type="protein sequence ID" value="AUR62003323-RA:cds"/>
    <property type="gene ID" value="AUR62003323"/>
</dbReference>
<reference evidence="2" key="1">
    <citation type="journal article" date="2017" name="Nature">
        <title>The genome of Chenopodium quinoa.</title>
        <authorList>
            <person name="Jarvis D.E."/>
            <person name="Ho Y.S."/>
            <person name="Lightfoot D.J."/>
            <person name="Schmoeckel S.M."/>
            <person name="Li B."/>
            <person name="Borm T.J.A."/>
            <person name="Ohyanagi H."/>
            <person name="Mineta K."/>
            <person name="Michell C.T."/>
            <person name="Saber N."/>
            <person name="Kharbatia N.M."/>
            <person name="Rupper R.R."/>
            <person name="Sharp A.R."/>
            <person name="Dally N."/>
            <person name="Boughton B.A."/>
            <person name="Woo Y.H."/>
            <person name="Gao G."/>
            <person name="Schijlen E.G.W.M."/>
            <person name="Guo X."/>
            <person name="Momin A.A."/>
            <person name="Negrao S."/>
            <person name="Al-Babili S."/>
            <person name="Gehring C."/>
            <person name="Roessner U."/>
            <person name="Jung C."/>
            <person name="Murphy K."/>
            <person name="Arold S.T."/>
            <person name="Gojobori T."/>
            <person name="van der Linden C.G."/>
            <person name="van Loo E.N."/>
            <person name="Jellen E.N."/>
            <person name="Maughan P.J."/>
            <person name="Tester M."/>
        </authorList>
    </citation>
    <scope>NUCLEOTIDE SEQUENCE [LARGE SCALE GENOMIC DNA]</scope>
    <source>
        <strain evidence="2">cv. PI 614886</strain>
    </source>
</reference>
<sequence length="363" mass="40394">MGKGRTLEWAARASHFCGIPRKLTITSVGAFAKAVVTLFNSTTVHNGDNLLHLVRSRPPGVPLLTVSNHMSTLDDPLMWGFKGFPITDAKLARWLHTFPEGKVSQEDGPIRRLKWGTASLITRAPVTPIVLPIFHHGFHQVMPEDYIFGRRPPFPLINKHIKIIVGEPIEFDLPRLRKIALSESHNESEPRLGWPSIAPHGLDEVAQRYLYSNISEKIQIALENNIRIILPSNPTPSGLVDSLGPGLGRKVLCPVPLVLGLEEPTVVPDFIRDLGLMGWVPSRVNAYETRWAGPKCVKKLVELDELDGLVFTSTAEVEGLLKSLREYGLDWEGMRKRWPGLVVAAHGPVTASGAERWTRKEML</sequence>
<dbReference type="UniPathway" id="UPA00251">
    <property type="reaction ID" value="UER00320"/>
</dbReference>
<dbReference type="PANTHER" id="PTHR38020:SF1">
    <property type="entry name" value="UROPORPHYRINOGEN-III SYNTHASE"/>
    <property type="match status" value="1"/>
</dbReference>
<evidence type="ECO:0000313" key="3">
    <source>
        <dbReference type="Proteomes" id="UP000596660"/>
    </source>
</evidence>
<organism evidence="2 3">
    <name type="scientific">Chenopodium quinoa</name>
    <name type="common">Quinoa</name>
    <dbReference type="NCBI Taxonomy" id="63459"/>
    <lineage>
        <taxon>Eukaryota</taxon>
        <taxon>Viridiplantae</taxon>
        <taxon>Streptophyta</taxon>
        <taxon>Embryophyta</taxon>
        <taxon>Tracheophyta</taxon>
        <taxon>Spermatophyta</taxon>
        <taxon>Magnoliopsida</taxon>
        <taxon>eudicotyledons</taxon>
        <taxon>Gunneridae</taxon>
        <taxon>Pentapetalae</taxon>
        <taxon>Caryophyllales</taxon>
        <taxon>Chenopodiaceae</taxon>
        <taxon>Chenopodioideae</taxon>
        <taxon>Atripliceae</taxon>
        <taxon>Chenopodium</taxon>
    </lineage>
</organism>
<dbReference type="GO" id="GO:0004852">
    <property type="term" value="F:uroporphyrinogen-III synthase activity"/>
    <property type="evidence" value="ECO:0007669"/>
    <property type="project" value="InterPro"/>
</dbReference>
<name>A0A803KWB5_CHEQI</name>
<dbReference type="InterPro" id="IPR036108">
    <property type="entry name" value="4pyrrol_syn_uPrphyn_synt_sf"/>
</dbReference>
<dbReference type="EnsemblPlants" id="AUR62003323-RA">
    <property type="protein sequence ID" value="AUR62003323-RA:cds"/>
    <property type="gene ID" value="AUR62003323"/>
</dbReference>
<dbReference type="SUPFAM" id="SSF69593">
    <property type="entry name" value="Glycerol-3-phosphate (1)-acyltransferase"/>
    <property type="match status" value="1"/>
</dbReference>